<dbReference type="Pfam" id="PF01676">
    <property type="entry name" value="Metalloenzyme"/>
    <property type="match status" value="1"/>
</dbReference>
<dbReference type="GO" id="GO:0000287">
    <property type="term" value="F:magnesium ion binding"/>
    <property type="evidence" value="ECO:0007669"/>
    <property type="project" value="InterPro"/>
</dbReference>
<dbReference type="GO" id="GO:0005829">
    <property type="term" value="C:cytosol"/>
    <property type="evidence" value="ECO:0007669"/>
    <property type="project" value="TreeGrafter"/>
</dbReference>
<name>B3CK91_9BACT</name>
<reference evidence="5" key="1">
    <citation type="submission" date="2007-12" db="EMBL/GenBank/DDBJ databases">
        <authorList>
            <person name="Mueller R."/>
        </authorList>
    </citation>
    <scope>NUCLEOTIDE SEQUENCE</scope>
    <source>
        <strain evidence="5">An d48</strain>
    </source>
</reference>
<evidence type="ECO:0000259" key="4">
    <source>
        <dbReference type="Pfam" id="PF01676"/>
    </source>
</evidence>
<dbReference type="PANTHER" id="PTHR21110:SF0">
    <property type="entry name" value="PHOSPHOPENTOMUTASE"/>
    <property type="match status" value="1"/>
</dbReference>
<protein>
    <recommendedName>
        <fullName evidence="4">Metalloenzyme domain-containing protein</fullName>
    </recommendedName>
</protein>
<keyword evidence="2" id="KW-0479">Metal-binding</keyword>
<proteinExistence type="inferred from homology"/>
<dbReference type="SUPFAM" id="SSF53649">
    <property type="entry name" value="Alkaline phosphatase-like"/>
    <property type="match status" value="1"/>
</dbReference>
<dbReference type="GO" id="GO:0009117">
    <property type="term" value="P:nucleotide metabolic process"/>
    <property type="evidence" value="ECO:0007669"/>
    <property type="project" value="InterPro"/>
</dbReference>
<evidence type="ECO:0000313" key="5">
    <source>
        <dbReference type="EMBL" id="CAP62394.1"/>
    </source>
</evidence>
<sequence>MKRSPWRAMLSDLRIQSSAVRVAVLFIDGVGIGRKDPAINPLAHREHLLSCFQDAPSPPLPHGGLRVSVDTTFGVAGRPQSASNQTAILTGDPAPALIGKHVLGYPNAPLRGLMAERSIVRRLISAGRTATFANAYPAPYLEAMGVPHRDTTSPPEFTIPPEARRKVKPSAAKLAFTAGGVPLRTLDDARAGDGLTPDITGDAARAHGLPVPSRTPEEAAGVFWHVAARADFTYFEHYQADEAGHAQDLAAALAALDTFDAFTRAVVAARPADARVLVCSDHGNVEDLSTRGHTVHPVPVLYFGPPSTEVESFSTVADVGRAVLRWLGVE</sequence>
<dbReference type="GO" id="GO:0043094">
    <property type="term" value="P:metabolic compound salvage"/>
    <property type="evidence" value="ECO:0007669"/>
    <property type="project" value="InterPro"/>
</dbReference>
<accession>B3CK91</accession>
<keyword evidence="3" id="KW-0464">Manganese</keyword>
<dbReference type="PANTHER" id="PTHR21110">
    <property type="entry name" value="PHOSPHOPENTOMUTASE"/>
    <property type="match status" value="1"/>
</dbReference>
<dbReference type="InterPro" id="IPR010045">
    <property type="entry name" value="DeoB"/>
</dbReference>
<organism evidence="5">
    <name type="scientific">Archangium disciforme</name>
    <dbReference type="NCBI Taxonomy" id="38"/>
    <lineage>
        <taxon>Bacteria</taxon>
        <taxon>Pseudomonadati</taxon>
        <taxon>Myxococcota</taxon>
        <taxon>Myxococcia</taxon>
        <taxon>Myxococcales</taxon>
        <taxon>Cystobacterineae</taxon>
        <taxon>Archangiaceae</taxon>
        <taxon>Archangium</taxon>
    </lineage>
</organism>
<dbReference type="InterPro" id="IPR006124">
    <property type="entry name" value="Metalloenzyme"/>
</dbReference>
<evidence type="ECO:0000256" key="3">
    <source>
        <dbReference type="ARBA" id="ARBA00023211"/>
    </source>
</evidence>
<comment type="similarity">
    <text evidence="1">Belongs to the phosphopentomutase family.</text>
</comment>
<evidence type="ECO:0000256" key="2">
    <source>
        <dbReference type="ARBA" id="ARBA00022723"/>
    </source>
</evidence>
<dbReference type="GO" id="GO:0008973">
    <property type="term" value="F:phosphopentomutase activity"/>
    <property type="evidence" value="ECO:0007669"/>
    <property type="project" value="InterPro"/>
</dbReference>
<reference evidence="5" key="2">
    <citation type="journal article" date="2008" name="J. Biotechnol.">
        <title>A transposon-based strategy to scale up myxothiazol production in myxobacterial cell factories.</title>
        <authorList>
            <person name="Sandmann A."/>
            <person name="Frank B."/>
            <person name="Muller R."/>
        </authorList>
    </citation>
    <scope>NUCLEOTIDE SEQUENCE</scope>
    <source>
        <strain evidence="5">An d48</strain>
    </source>
</reference>
<evidence type="ECO:0000256" key="1">
    <source>
        <dbReference type="ARBA" id="ARBA00010373"/>
    </source>
</evidence>
<feature type="domain" description="Metalloenzyme" evidence="4">
    <location>
        <begin position="230"/>
        <end position="328"/>
    </location>
</feature>
<dbReference type="EMBL" id="AM931166">
    <property type="protein sequence ID" value="CAP62394.1"/>
    <property type="molecule type" value="Genomic_DNA"/>
</dbReference>
<dbReference type="Gene3D" id="3.40.720.10">
    <property type="entry name" value="Alkaline Phosphatase, subunit A"/>
    <property type="match status" value="1"/>
</dbReference>
<dbReference type="AlphaFoldDB" id="B3CK91"/>
<dbReference type="InterPro" id="IPR017850">
    <property type="entry name" value="Alkaline_phosphatase_core_sf"/>
</dbReference>